<dbReference type="PROSITE" id="PS50893">
    <property type="entry name" value="ABC_TRANSPORTER_2"/>
    <property type="match status" value="1"/>
</dbReference>
<dbReference type="PANTHER" id="PTHR19211:SF14">
    <property type="entry name" value="ATP-BINDING CASSETTE SUB-FAMILY F MEMBER 1"/>
    <property type="match status" value="1"/>
</dbReference>
<dbReference type="Pfam" id="PF00005">
    <property type="entry name" value="ABC_tran"/>
    <property type="match status" value="2"/>
</dbReference>
<dbReference type="GO" id="GO:0016887">
    <property type="term" value="F:ATP hydrolysis activity"/>
    <property type="evidence" value="ECO:0007669"/>
    <property type="project" value="InterPro"/>
</dbReference>
<keyword evidence="3" id="KW-0067">ATP-binding</keyword>
<dbReference type="EMBL" id="MAXD01000002">
    <property type="protein sequence ID" value="OFA35126.1"/>
    <property type="molecule type" value="Genomic_DNA"/>
</dbReference>
<dbReference type="Gene3D" id="3.40.50.300">
    <property type="entry name" value="P-loop containing nucleotide triphosphate hydrolases"/>
    <property type="match status" value="2"/>
</dbReference>
<comment type="caution">
    <text evidence="6">The sequence shown here is derived from an EMBL/GenBank/DDBJ whole genome shotgun (WGS) entry which is preliminary data.</text>
</comment>
<keyword evidence="1" id="KW-0677">Repeat</keyword>
<sequence length="562" mass="62474">MHISRSRIRSFFHNQDPAVRLYEKEAPYMARTTMLTLTGISYTYPSMSEPLFEHVSASFQQGWTAVLGDNGLGKTTLLNIAIGMLPADTGSINPDPHGLTIATCPQDNMVRPKNLDDFATDWSPGTMRVRNALHIGDDWPYRYETLSGGETKRLQVACAITARPDVLVLDEPTNHVDGETRKAIVEVMRQYQGIGIVISHDVALVDATCARCVIFERRHISGRNITAISTYDGGYTQAHELMTSRLRGDEESIRAARQEVTRLRSAQAQRHQAMQSAYARKRNGWKIDRKDHSALDHHKWIEKQTDTASGAAYRQMNKRLERAQRTLDSLTVAAKRYDGDIWIDIRPSNRKELLHLTEGIIIFGSGRMTSSNDAARTPTQSILHADGHQWKVAHNPGMSGEKPRMPGVAIPKLSIGQQDHIGLTGANGLGKTTVMNALLDSMPEDLPHLIVQQQTGEAALSQTMRRLAALQGKERSQVLAAFAQLNADPDKLLSNEAPSPGELRKLMLCLGILDRPQLIVMDEPTNYLDLESKVALARCLADYPGALVVASHDEWFLDQVVR</sequence>
<protein>
    <submittedName>
        <fullName evidence="6">ABC transporter</fullName>
    </submittedName>
</protein>
<evidence type="ECO:0000256" key="3">
    <source>
        <dbReference type="ARBA" id="ARBA00022840"/>
    </source>
</evidence>
<evidence type="ECO:0000313" key="6">
    <source>
        <dbReference type="EMBL" id="OFA35126.1"/>
    </source>
</evidence>
<dbReference type="PANTHER" id="PTHR19211">
    <property type="entry name" value="ATP-BINDING TRANSPORT PROTEIN-RELATED"/>
    <property type="match status" value="1"/>
</dbReference>
<dbReference type="InterPro" id="IPR003593">
    <property type="entry name" value="AAA+_ATPase"/>
</dbReference>
<evidence type="ECO:0000256" key="2">
    <source>
        <dbReference type="ARBA" id="ARBA00022741"/>
    </source>
</evidence>
<dbReference type="InterPro" id="IPR027417">
    <property type="entry name" value="P-loop_NTPase"/>
</dbReference>
<dbReference type="InterPro" id="IPR050611">
    <property type="entry name" value="ABCF"/>
</dbReference>
<dbReference type="Proteomes" id="UP000175684">
    <property type="component" value="Unassembled WGS sequence"/>
</dbReference>
<dbReference type="OrthoDB" id="3239744at2"/>
<keyword evidence="4" id="KW-0175">Coiled coil</keyword>
<accession>A0A1E7Y0D3</accession>
<dbReference type="InterPro" id="IPR003439">
    <property type="entry name" value="ABC_transporter-like_ATP-bd"/>
</dbReference>
<dbReference type="AlphaFoldDB" id="A0A1E7Y0D3"/>
<name>A0A1E7Y0D3_BIFAD</name>
<reference evidence="6 7" key="1">
    <citation type="submission" date="2016-07" db="EMBL/GenBank/DDBJ databases">
        <title>Draft Genome Sequence of Bifidobacterium adolescentis strain Km 4.</title>
        <authorList>
            <person name="Danilenko V.N."/>
        </authorList>
    </citation>
    <scope>NUCLEOTIDE SEQUENCE [LARGE SCALE GENOMIC DNA]</scope>
    <source>
        <strain evidence="6 7">Km 4</strain>
    </source>
</reference>
<feature type="domain" description="ABC transporter" evidence="5">
    <location>
        <begin position="35"/>
        <end position="258"/>
    </location>
</feature>
<gene>
    <name evidence="6" type="ORF">BBK15_03295</name>
</gene>
<evidence type="ECO:0000259" key="5">
    <source>
        <dbReference type="PROSITE" id="PS50893"/>
    </source>
</evidence>
<organism evidence="6 7">
    <name type="scientific">Bifidobacterium adolescentis</name>
    <dbReference type="NCBI Taxonomy" id="1680"/>
    <lineage>
        <taxon>Bacteria</taxon>
        <taxon>Bacillati</taxon>
        <taxon>Actinomycetota</taxon>
        <taxon>Actinomycetes</taxon>
        <taxon>Bifidobacteriales</taxon>
        <taxon>Bifidobacteriaceae</taxon>
        <taxon>Bifidobacterium</taxon>
    </lineage>
</organism>
<feature type="coiled-coil region" evidence="4">
    <location>
        <begin position="313"/>
        <end position="340"/>
    </location>
</feature>
<dbReference type="SUPFAM" id="SSF52540">
    <property type="entry name" value="P-loop containing nucleoside triphosphate hydrolases"/>
    <property type="match status" value="2"/>
</dbReference>
<proteinExistence type="predicted"/>
<evidence type="ECO:0000256" key="4">
    <source>
        <dbReference type="SAM" id="Coils"/>
    </source>
</evidence>
<evidence type="ECO:0000313" key="7">
    <source>
        <dbReference type="Proteomes" id="UP000175684"/>
    </source>
</evidence>
<dbReference type="GO" id="GO:0005524">
    <property type="term" value="F:ATP binding"/>
    <property type="evidence" value="ECO:0007669"/>
    <property type="project" value="UniProtKB-KW"/>
</dbReference>
<dbReference type="SMART" id="SM00382">
    <property type="entry name" value="AAA"/>
    <property type="match status" value="2"/>
</dbReference>
<keyword evidence="2" id="KW-0547">Nucleotide-binding</keyword>
<evidence type="ECO:0000256" key="1">
    <source>
        <dbReference type="ARBA" id="ARBA00022737"/>
    </source>
</evidence>